<evidence type="ECO:0000256" key="6">
    <source>
        <dbReference type="SAM" id="Coils"/>
    </source>
</evidence>
<comment type="subunit">
    <text evidence="4">Forms a heterotetramer with UvrA during the search for lesions. Interacts with UvrC in an incision complex.</text>
</comment>
<evidence type="ECO:0000259" key="8">
    <source>
        <dbReference type="PROSITE" id="PS51194"/>
    </source>
</evidence>
<dbReference type="PANTHER" id="PTHR24029:SF0">
    <property type="entry name" value="UVRABC SYSTEM PROTEIN B"/>
    <property type="match status" value="1"/>
</dbReference>
<keyword evidence="3" id="KW-0067">ATP-binding</keyword>
<dbReference type="SUPFAM" id="SSF46600">
    <property type="entry name" value="C-terminal UvrC-binding domain of UvrB"/>
    <property type="match status" value="1"/>
</dbReference>
<dbReference type="NCBIfam" id="NF003673">
    <property type="entry name" value="PRK05298.1"/>
    <property type="match status" value="1"/>
</dbReference>
<evidence type="ECO:0000256" key="5">
    <source>
        <dbReference type="ARBA" id="ARBA00029504"/>
    </source>
</evidence>
<name>A0A6J6CP68_9ZZZZ</name>
<dbReference type="GO" id="GO:0005524">
    <property type="term" value="F:ATP binding"/>
    <property type="evidence" value="ECO:0007669"/>
    <property type="project" value="UniProtKB-KW"/>
</dbReference>
<dbReference type="Pfam" id="PF00271">
    <property type="entry name" value="Helicase_C"/>
    <property type="match status" value="1"/>
</dbReference>
<dbReference type="CDD" id="cd18790">
    <property type="entry name" value="SF2_C_UvrB"/>
    <property type="match status" value="1"/>
</dbReference>
<dbReference type="PROSITE" id="PS50151">
    <property type="entry name" value="UVR"/>
    <property type="match status" value="1"/>
</dbReference>
<dbReference type="InterPro" id="IPR041471">
    <property type="entry name" value="UvrB_inter"/>
</dbReference>
<dbReference type="Pfam" id="PF02151">
    <property type="entry name" value="UVR"/>
    <property type="match status" value="1"/>
</dbReference>
<feature type="coiled-coil region" evidence="6">
    <location>
        <begin position="554"/>
        <end position="581"/>
    </location>
</feature>
<dbReference type="Gene3D" id="4.10.860.10">
    <property type="entry name" value="UVR domain"/>
    <property type="match status" value="1"/>
</dbReference>
<dbReference type="SMART" id="SM00490">
    <property type="entry name" value="HELICc"/>
    <property type="match status" value="1"/>
</dbReference>
<dbReference type="InterPro" id="IPR036876">
    <property type="entry name" value="UVR_dom_sf"/>
</dbReference>
<dbReference type="Pfam" id="PF12344">
    <property type="entry name" value="UvrB"/>
    <property type="match status" value="1"/>
</dbReference>
<dbReference type="PANTHER" id="PTHR24029">
    <property type="entry name" value="UVRABC SYSTEM PROTEIN B"/>
    <property type="match status" value="1"/>
</dbReference>
<proteinExistence type="inferred from homology"/>
<evidence type="ECO:0000313" key="9">
    <source>
        <dbReference type="EMBL" id="CAB4553370.1"/>
    </source>
</evidence>
<evidence type="ECO:0000256" key="2">
    <source>
        <dbReference type="ARBA" id="ARBA00022741"/>
    </source>
</evidence>
<dbReference type="GO" id="GO:0006289">
    <property type="term" value="P:nucleotide-excision repair"/>
    <property type="evidence" value="ECO:0007669"/>
    <property type="project" value="InterPro"/>
</dbReference>
<dbReference type="InterPro" id="IPR027417">
    <property type="entry name" value="P-loop_NTPase"/>
</dbReference>
<sequence>MKEFFPHNRVEFFVSYYDYYQPEAYIPTSDTYIEKDSSINDEIDRLRHSATAALLTRRDTIVVASVSCIYGMGDPAEYKGQLLDLHVGVDYDQRSILRRLVDLQFDRNDMTLGRGNFRVRGDTVEVHPAYEESVVRIEMFGDTIERITMIDPLTGETLSDVSSVVIFPATHYVAGDDRLRAAIQGIEKELQEQLSHFESQGKLLEAQRLRMRTQYDLEMIQEMGYCNGIENYSMHIDGRKPGEPPFTLLDYFPKDFLLIIDESHVAVPQLHAQYAGDRSRKDTLVEHGFRLPSARDNRPLRFEETMERINQCIFLSATPAPFELKHSARVVEQIVRPTGLVDPEVIVRPTKGQIDDLVEMVQGRVEMGDRVLVTTLTKKMAEDLTEYLLEQGLNVRYLHSNIETLQRIEILRGLRLGEFDVLVGINLLREGLDLPEVSLVAILDADKEGFLRSETSLIQMIGRAARNVAGQVIMYADKITPSMERAIGETKRRRERQVAYNLEHGINPQTIRKAVGDILSVLNLGSDTAPVPGKGQRKNRERDKIKQEVKSLPQNELQRLLQTLEDEMREAATELKFEYAARLRDEINDLRRELRDAR</sequence>
<keyword evidence="2" id="KW-0547">Nucleotide-binding</keyword>
<dbReference type="InterPro" id="IPR004807">
    <property type="entry name" value="UvrB"/>
</dbReference>
<evidence type="ECO:0000256" key="1">
    <source>
        <dbReference type="ARBA" id="ARBA00008533"/>
    </source>
</evidence>
<evidence type="ECO:0000256" key="3">
    <source>
        <dbReference type="ARBA" id="ARBA00022840"/>
    </source>
</evidence>
<feature type="domain" description="Helicase C-terminal" evidence="8">
    <location>
        <begin position="353"/>
        <end position="519"/>
    </location>
</feature>
<dbReference type="Gene3D" id="3.40.50.300">
    <property type="entry name" value="P-loop containing nucleotide triphosphate hydrolases"/>
    <property type="match status" value="3"/>
</dbReference>
<protein>
    <recommendedName>
        <fullName evidence="5">UvrABC system protein B</fullName>
    </recommendedName>
</protein>
<dbReference type="AlphaFoldDB" id="A0A6J6CP68"/>
<dbReference type="Pfam" id="PF17757">
    <property type="entry name" value="UvrB_inter"/>
    <property type="match status" value="1"/>
</dbReference>
<dbReference type="InterPro" id="IPR001943">
    <property type="entry name" value="UVR_dom"/>
</dbReference>
<dbReference type="GO" id="GO:0003677">
    <property type="term" value="F:DNA binding"/>
    <property type="evidence" value="ECO:0007669"/>
    <property type="project" value="InterPro"/>
</dbReference>
<gene>
    <name evidence="9" type="ORF">UFOPK1572_00329</name>
</gene>
<dbReference type="GO" id="GO:0009380">
    <property type="term" value="C:excinuclease repair complex"/>
    <property type="evidence" value="ECO:0007669"/>
    <property type="project" value="InterPro"/>
</dbReference>
<reference evidence="9" key="1">
    <citation type="submission" date="2020-05" db="EMBL/GenBank/DDBJ databases">
        <authorList>
            <person name="Chiriac C."/>
            <person name="Salcher M."/>
            <person name="Ghai R."/>
            <person name="Kavagutti S V."/>
        </authorList>
    </citation>
    <scope>NUCLEOTIDE SEQUENCE</scope>
</reference>
<evidence type="ECO:0000256" key="4">
    <source>
        <dbReference type="ARBA" id="ARBA00026033"/>
    </source>
</evidence>
<feature type="domain" description="UVR" evidence="7">
    <location>
        <begin position="558"/>
        <end position="593"/>
    </location>
</feature>
<dbReference type="NCBIfam" id="TIGR00631">
    <property type="entry name" value="uvrb"/>
    <property type="match status" value="1"/>
</dbReference>
<dbReference type="GO" id="GO:0016887">
    <property type="term" value="F:ATP hydrolysis activity"/>
    <property type="evidence" value="ECO:0007669"/>
    <property type="project" value="InterPro"/>
</dbReference>
<keyword evidence="6" id="KW-0175">Coiled coil</keyword>
<dbReference type="InterPro" id="IPR001650">
    <property type="entry name" value="Helicase_C-like"/>
</dbReference>
<dbReference type="SUPFAM" id="SSF52540">
    <property type="entry name" value="P-loop containing nucleoside triphosphate hydrolases"/>
    <property type="match status" value="2"/>
</dbReference>
<accession>A0A6J6CP68</accession>
<organism evidence="9">
    <name type="scientific">freshwater metagenome</name>
    <dbReference type="NCBI Taxonomy" id="449393"/>
    <lineage>
        <taxon>unclassified sequences</taxon>
        <taxon>metagenomes</taxon>
        <taxon>ecological metagenomes</taxon>
    </lineage>
</organism>
<evidence type="ECO:0000259" key="7">
    <source>
        <dbReference type="PROSITE" id="PS50151"/>
    </source>
</evidence>
<dbReference type="PROSITE" id="PS51194">
    <property type="entry name" value="HELICASE_CTER"/>
    <property type="match status" value="1"/>
</dbReference>
<comment type="similarity">
    <text evidence="1">Belongs to the UvrB family.</text>
</comment>
<dbReference type="InterPro" id="IPR024759">
    <property type="entry name" value="UvrB_YAD/RRR_dom"/>
</dbReference>
<dbReference type="EMBL" id="CAEZTC010000026">
    <property type="protein sequence ID" value="CAB4553370.1"/>
    <property type="molecule type" value="Genomic_DNA"/>
</dbReference>